<dbReference type="GO" id="GO:0016740">
    <property type="term" value="F:transferase activity"/>
    <property type="evidence" value="ECO:0007669"/>
    <property type="project" value="UniProtKB-KW"/>
</dbReference>
<evidence type="ECO:0000259" key="14">
    <source>
        <dbReference type="PROSITE" id="PS50089"/>
    </source>
</evidence>
<keyword evidence="3" id="KW-0808">Transferase</keyword>
<keyword evidence="8" id="KW-0862">Zinc</keyword>
<sequence length="422" mass="48016">MQEWSNATKRRVLEDSHDFAASQNNEERFIRDDQHLLANARLIYVKGSVPAVRLLNVDYSNTDEASMDHFSHSVGLGSNSSNNNESHVLFLARECECFVQENYERVYCPFATNRCGQVVDNHKEKEDGRHPETIHCYSESFKKGDANMHRNLWLLLIAVWALFLGMLVMTSKGRSCLSFLPSRLLASCSFQWNEHVADYLLRHRPQQCRAMIRNHIMVRTAQEYRRYRRAWQREQQQQGERNSQTETNSSQPQEQFNLDLVLTARGDVVPATPGAMEQSSPRRVSTSLVLKTRIYHPTEANGLNDNVSPVQDLCDDDLDDNSVQCAICCCNFVPGSDRVGALPCDHIFHVEPCLKGWLRRGNNSCPFCRRENVAMERFSECGNDNTKEKGGSYGIALGNDITEVASERTASLDDSGNRARED</sequence>
<evidence type="ECO:0000256" key="11">
    <source>
        <dbReference type="PROSITE-ProRule" id="PRU00175"/>
    </source>
</evidence>
<evidence type="ECO:0000256" key="4">
    <source>
        <dbReference type="ARBA" id="ARBA00022692"/>
    </source>
</evidence>
<comment type="subcellular location">
    <subcellularLocation>
        <location evidence="1">Membrane</location>
        <topology evidence="1">Single-pass membrane protein</topology>
    </subcellularLocation>
</comment>
<comment type="caution">
    <text evidence="15">The sequence shown here is derived from an EMBL/GenBank/DDBJ whole genome shotgun (WGS) entry which is preliminary data.</text>
</comment>
<evidence type="ECO:0000256" key="8">
    <source>
        <dbReference type="ARBA" id="ARBA00022833"/>
    </source>
</evidence>
<keyword evidence="6 11" id="KW-0863">Zinc-finger</keyword>
<evidence type="ECO:0000313" key="15">
    <source>
        <dbReference type="EMBL" id="KAG7341626.1"/>
    </source>
</evidence>
<comment type="pathway">
    <text evidence="2">Protein modification; protein ubiquitination.</text>
</comment>
<protein>
    <submittedName>
        <fullName evidence="15">Ring finger domain containing protein</fullName>
    </submittedName>
</protein>
<reference evidence="15" key="1">
    <citation type="journal article" date="2021" name="Sci. Rep.">
        <title>Diploid genomic architecture of Nitzschia inconspicua, an elite biomass production diatom.</title>
        <authorList>
            <person name="Oliver A."/>
            <person name="Podell S."/>
            <person name="Pinowska A."/>
            <person name="Traller J.C."/>
            <person name="Smith S.R."/>
            <person name="McClure R."/>
            <person name="Beliaev A."/>
            <person name="Bohutskyi P."/>
            <person name="Hill E.A."/>
            <person name="Rabines A."/>
            <person name="Zheng H."/>
            <person name="Allen L.Z."/>
            <person name="Kuo A."/>
            <person name="Grigoriev I.V."/>
            <person name="Allen A.E."/>
            <person name="Hazlebeck D."/>
            <person name="Allen E.E."/>
        </authorList>
    </citation>
    <scope>NUCLEOTIDE SEQUENCE</scope>
    <source>
        <strain evidence="15">Hildebrandi</strain>
    </source>
</reference>
<evidence type="ECO:0000256" key="7">
    <source>
        <dbReference type="ARBA" id="ARBA00022786"/>
    </source>
</evidence>
<dbReference type="Pfam" id="PF13639">
    <property type="entry name" value="zf-RING_2"/>
    <property type="match status" value="1"/>
</dbReference>
<dbReference type="PANTHER" id="PTHR45768">
    <property type="entry name" value="E3 UBIQUITIN-PROTEIN LIGASE RNF13-LIKE"/>
    <property type="match status" value="1"/>
</dbReference>
<evidence type="ECO:0000256" key="2">
    <source>
        <dbReference type="ARBA" id="ARBA00004906"/>
    </source>
</evidence>
<evidence type="ECO:0000256" key="1">
    <source>
        <dbReference type="ARBA" id="ARBA00004167"/>
    </source>
</evidence>
<evidence type="ECO:0000256" key="9">
    <source>
        <dbReference type="ARBA" id="ARBA00022989"/>
    </source>
</evidence>
<dbReference type="PANTHER" id="PTHR45768:SF18">
    <property type="entry name" value="RING-H2 FINGER PROTEIN ATL47-RELATED"/>
    <property type="match status" value="1"/>
</dbReference>
<evidence type="ECO:0000256" key="12">
    <source>
        <dbReference type="SAM" id="MobiDB-lite"/>
    </source>
</evidence>
<dbReference type="GO" id="GO:0008270">
    <property type="term" value="F:zinc ion binding"/>
    <property type="evidence" value="ECO:0007669"/>
    <property type="project" value="UniProtKB-KW"/>
</dbReference>
<keyword evidence="10 13" id="KW-0472">Membrane</keyword>
<evidence type="ECO:0000256" key="3">
    <source>
        <dbReference type="ARBA" id="ARBA00022679"/>
    </source>
</evidence>
<dbReference type="AlphaFoldDB" id="A0A9K3KE75"/>
<evidence type="ECO:0000256" key="13">
    <source>
        <dbReference type="SAM" id="Phobius"/>
    </source>
</evidence>
<gene>
    <name evidence="15" type="ORF">IV203_023579</name>
</gene>
<keyword evidence="16" id="KW-1185">Reference proteome</keyword>
<dbReference type="Proteomes" id="UP000693970">
    <property type="component" value="Unassembled WGS sequence"/>
</dbReference>
<keyword evidence="7" id="KW-0833">Ubl conjugation pathway</keyword>
<evidence type="ECO:0000256" key="6">
    <source>
        <dbReference type="ARBA" id="ARBA00022771"/>
    </source>
</evidence>
<feature type="compositionally biased region" description="Polar residues" evidence="12">
    <location>
        <begin position="233"/>
        <end position="253"/>
    </location>
</feature>
<keyword evidence="4 13" id="KW-0812">Transmembrane</keyword>
<accession>A0A9K3KE75</accession>
<name>A0A9K3KE75_9STRA</name>
<dbReference type="OrthoDB" id="48923at2759"/>
<evidence type="ECO:0000313" key="16">
    <source>
        <dbReference type="Proteomes" id="UP000693970"/>
    </source>
</evidence>
<reference evidence="15" key="2">
    <citation type="submission" date="2021-04" db="EMBL/GenBank/DDBJ databases">
        <authorList>
            <person name="Podell S."/>
        </authorList>
    </citation>
    <scope>NUCLEOTIDE SEQUENCE</scope>
    <source>
        <strain evidence="15">Hildebrandi</strain>
    </source>
</reference>
<keyword evidence="5" id="KW-0479">Metal-binding</keyword>
<dbReference type="PROSITE" id="PS50089">
    <property type="entry name" value="ZF_RING_2"/>
    <property type="match status" value="1"/>
</dbReference>
<proteinExistence type="predicted"/>
<dbReference type="GO" id="GO:0016020">
    <property type="term" value="C:membrane"/>
    <property type="evidence" value="ECO:0007669"/>
    <property type="project" value="UniProtKB-SubCell"/>
</dbReference>
<dbReference type="EMBL" id="JAGRRH010000026">
    <property type="protein sequence ID" value="KAG7341626.1"/>
    <property type="molecule type" value="Genomic_DNA"/>
</dbReference>
<evidence type="ECO:0000256" key="5">
    <source>
        <dbReference type="ARBA" id="ARBA00022723"/>
    </source>
</evidence>
<feature type="transmembrane region" description="Helical" evidence="13">
    <location>
        <begin position="152"/>
        <end position="169"/>
    </location>
</feature>
<evidence type="ECO:0000256" key="10">
    <source>
        <dbReference type="ARBA" id="ARBA00023136"/>
    </source>
</evidence>
<feature type="region of interest" description="Disordered" evidence="12">
    <location>
        <begin position="231"/>
        <end position="253"/>
    </location>
</feature>
<dbReference type="InterPro" id="IPR001841">
    <property type="entry name" value="Znf_RING"/>
</dbReference>
<feature type="domain" description="RING-type" evidence="14">
    <location>
        <begin position="325"/>
        <end position="369"/>
    </location>
</feature>
<keyword evidence="9 13" id="KW-1133">Transmembrane helix</keyword>
<organism evidence="15 16">
    <name type="scientific">Nitzschia inconspicua</name>
    <dbReference type="NCBI Taxonomy" id="303405"/>
    <lineage>
        <taxon>Eukaryota</taxon>
        <taxon>Sar</taxon>
        <taxon>Stramenopiles</taxon>
        <taxon>Ochrophyta</taxon>
        <taxon>Bacillariophyta</taxon>
        <taxon>Bacillariophyceae</taxon>
        <taxon>Bacillariophycidae</taxon>
        <taxon>Bacillariales</taxon>
        <taxon>Bacillariaceae</taxon>
        <taxon>Nitzschia</taxon>
    </lineage>
</organism>